<reference evidence="4" key="1">
    <citation type="submission" date="2015-10" db="EMBL/GenBank/DDBJ databases">
        <title>Analysis of five complete genome sequences for members of the class Peribacteria in the recently recognized Peregrinibacteria bacterial phylum.</title>
        <authorList>
            <person name="Anantharaman K."/>
            <person name="Brown C.T."/>
            <person name="Burstein D."/>
            <person name="Castelle C.J."/>
            <person name="Probst A.J."/>
            <person name="Thomas B.C."/>
            <person name="Williams K.H."/>
            <person name="Banfield J.F."/>
        </authorList>
    </citation>
    <scope>NUCLEOTIDE SEQUENCE [LARGE SCALE GENOMIC DNA]</scope>
</reference>
<dbReference type="GO" id="GO:0016020">
    <property type="term" value="C:membrane"/>
    <property type="evidence" value="ECO:0007669"/>
    <property type="project" value="InterPro"/>
</dbReference>
<dbReference type="STRING" id="1735162.PeribacterB2_0614"/>
<accession>A0A0S1SK80</accession>
<dbReference type="InterPro" id="IPR002429">
    <property type="entry name" value="CcO_II-like_C"/>
</dbReference>
<evidence type="ECO:0000259" key="2">
    <source>
        <dbReference type="PROSITE" id="PS50857"/>
    </source>
</evidence>
<accession>A0A0S1SWS3</accession>
<dbReference type="SUPFAM" id="SSF49503">
    <property type="entry name" value="Cupredoxins"/>
    <property type="match status" value="1"/>
</dbReference>
<evidence type="ECO:0000313" key="4">
    <source>
        <dbReference type="Proteomes" id="UP000069135"/>
    </source>
</evidence>
<dbReference type="Pfam" id="PF13473">
    <property type="entry name" value="Cupredoxin_1"/>
    <property type="match status" value="1"/>
</dbReference>
<name>A0A0S1SWS3_9BACT</name>
<proteinExistence type="predicted"/>
<dbReference type="InterPro" id="IPR008972">
    <property type="entry name" value="Cupredoxin"/>
</dbReference>
<dbReference type="PATRIC" id="fig|1735161.3.peg.600"/>
<dbReference type="GO" id="GO:0004129">
    <property type="term" value="F:cytochrome-c oxidase activity"/>
    <property type="evidence" value="ECO:0007669"/>
    <property type="project" value="InterPro"/>
</dbReference>
<gene>
    <name evidence="3" type="ORF">PeribacterD1_0615</name>
</gene>
<organism evidence="3 4">
    <name type="scientific">Candidatus Peribacter riflensis</name>
    <dbReference type="NCBI Taxonomy" id="1735162"/>
    <lineage>
        <taxon>Bacteria</taxon>
        <taxon>Candidatus Peregrinibacteriota</taxon>
        <taxon>Candidatus Peribacteria</taxon>
        <taxon>Candidatus Peribacterales</taxon>
        <taxon>Candidatus Peribacteraceae</taxon>
        <taxon>Candidatus Peribacter</taxon>
    </lineage>
</organism>
<reference evidence="3 4" key="2">
    <citation type="journal article" date="2016" name="PeerJ">
        <title>Analysis of five complete genome sequences for members of the class Peribacteria in the recently recognized Peregrinibacteria bacterial phylum.</title>
        <authorList>
            <person name="Anantharaman K."/>
            <person name="Brown C.T."/>
            <person name="Burstein D."/>
            <person name="Castelle C.J."/>
            <person name="Probst A.J."/>
            <person name="Thomas B.C."/>
            <person name="Williams K.H."/>
            <person name="Banfield J.F."/>
        </authorList>
    </citation>
    <scope>NUCLEOTIDE SEQUENCE [LARGE SCALE GENOMIC DNA]</scope>
    <source>
        <strain evidence="3">RIFOXYD1_FULL_PER-ii_59_16</strain>
    </source>
</reference>
<dbReference type="Gene3D" id="2.60.40.420">
    <property type="entry name" value="Cupredoxins - blue copper proteins"/>
    <property type="match status" value="1"/>
</dbReference>
<feature type="signal peptide" evidence="1">
    <location>
        <begin position="1"/>
        <end position="23"/>
    </location>
</feature>
<sequence length="139" mass="14239">MKRSFLFSSAVLGVLLTACSLNGSVGTDGGAASSAASSEALAVSSPASEARVVRVEVANWAFTPSLVTAKVGEQVKVEFVGVSGNHGIGVPDLGIDVKLDEGQTAVVDLPTDKAGTFPFRCNVMCGEGHREMKGTIVIE</sequence>
<dbReference type="Proteomes" id="UP000069135">
    <property type="component" value="Chromosome"/>
</dbReference>
<dbReference type="KEGG" id="prf:PeribacterA2_0614"/>
<keyword evidence="1" id="KW-0732">Signal</keyword>
<dbReference type="EMBL" id="CP013065">
    <property type="protein sequence ID" value="ALM13295.1"/>
    <property type="molecule type" value="Genomic_DNA"/>
</dbReference>
<protein>
    <submittedName>
        <fullName evidence="3">Cytochrome c oxidase subunit II</fullName>
    </submittedName>
</protein>
<dbReference type="GO" id="GO:0005507">
    <property type="term" value="F:copper ion binding"/>
    <property type="evidence" value="ECO:0007669"/>
    <property type="project" value="InterPro"/>
</dbReference>
<dbReference type="InterPro" id="IPR028096">
    <property type="entry name" value="EfeO_Cupredoxin"/>
</dbReference>
<dbReference type="PROSITE" id="PS50857">
    <property type="entry name" value="COX2_CUA"/>
    <property type="match status" value="1"/>
</dbReference>
<accession>A0A0S1SR46</accession>
<dbReference type="PROSITE" id="PS51257">
    <property type="entry name" value="PROKAR_LIPOPROTEIN"/>
    <property type="match status" value="1"/>
</dbReference>
<feature type="domain" description="Cytochrome oxidase subunit II copper A binding" evidence="2">
    <location>
        <begin position="48"/>
        <end position="139"/>
    </location>
</feature>
<accession>A0A0S1SS78</accession>
<feature type="chain" id="PRO_5009797918" evidence="1">
    <location>
        <begin position="24"/>
        <end position="139"/>
    </location>
</feature>
<evidence type="ECO:0000256" key="1">
    <source>
        <dbReference type="SAM" id="SignalP"/>
    </source>
</evidence>
<evidence type="ECO:0000313" key="3">
    <source>
        <dbReference type="EMBL" id="ALM13295.1"/>
    </source>
</evidence>
<dbReference type="AlphaFoldDB" id="A0A0S1SWS3"/>
<accession>A0A0S1SJC3</accession>